<dbReference type="Proteomes" id="UP000013785">
    <property type="component" value="Unassembled WGS sequence"/>
</dbReference>
<evidence type="ECO:0000256" key="2">
    <source>
        <dbReference type="ARBA" id="ARBA00022801"/>
    </source>
</evidence>
<dbReference type="GO" id="GO:0004553">
    <property type="term" value="F:hydrolase activity, hydrolyzing O-glycosyl compounds"/>
    <property type="evidence" value="ECO:0007669"/>
    <property type="project" value="InterPro"/>
</dbReference>
<dbReference type="SUPFAM" id="SSF75005">
    <property type="entry name" value="Arabinanase/levansucrase/invertase"/>
    <property type="match status" value="1"/>
</dbReference>
<reference evidence="8 9" key="1">
    <citation type="submission" date="2013-02" db="EMBL/GenBank/DDBJ databases">
        <title>The Genome Sequence of Enterococcus phoeniculicola BAA-412.</title>
        <authorList>
            <consortium name="The Broad Institute Genome Sequencing Platform"/>
            <consortium name="The Broad Institute Genome Sequencing Center for Infectious Disease"/>
            <person name="Earl A.M."/>
            <person name="Gilmore M.S."/>
            <person name="Lebreton F."/>
            <person name="Walker B."/>
            <person name="Young S.K."/>
            <person name="Zeng Q."/>
            <person name="Gargeya S."/>
            <person name="Fitzgerald M."/>
            <person name="Haas B."/>
            <person name="Abouelleil A."/>
            <person name="Alvarado L."/>
            <person name="Arachchi H.M."/>
            <person name="Berlin A.M."/>
            <person name="Chapman S.B."/>
            <person name="Dewar J."/>
            <person name="Goldberg J."/>
            <person name="Griggs A."/>
            <person name="Gujja S."/>
            <person name="Hansen M."/>
            <person name="Howarth C."/>
            <person name="Imamovic A."/>
            <person name="Larimer J."/>
            <person name="McCowan C."/>
            <person name="Murphy C."/>
            <person name="Neiman D."/>
            <person name="Pearson M."/>
            <person name="Priest M."/>
            <person name="Roberts A."/>
            <person name="Saif S."/>
            <person name="Shea T."/>
            <person name="Sisk P."/>
            <person name="Sykes S."/>
            <person name="Wortman J."/>
            <person name="Nusbaum C."/>
            <person name="Birren B."/>
        </authorList>
    </citation>
    <scope>NUCLEOTIDE SEQUENCE [LARGE SCALE GENOMIC DNA]</scope>
    <source>
        <strain evidence="8 9">ATCC BAA-412</strain>
    </source>
</reference>
<dbReference type="PANTHER" id="PTHR42812:SF12">
    <property type="entry name" value="BETA-XYLOSIDASE-RELATED"/>
    <property type="match status" value="1"/>
</dbReference>
<dbReference type="InterPro" id="IPR051795">
    <property type="entry name" value="Glycosyl_Hydrlase_43"/>
</dbReference>
<dbReference type="EMBL" id="AJAT01000011">
    <property type="protein sequence ID" value="EOL46288.1"/>
    <property type="molecule type" value="Genomic_DNA"/>
</dbReference>
<protein>
    <recommendedName>
        <fullName evidence="7">Beta-xylosidase C-terminal Concanavalin A-like domain-containing protein</fullName>
    </recommendedName>
</protein>
<organism evidence="8 9">
    <name type="scientific">Enterococcus phoeniculicola ATCC BAA-412</name>
    <dbReference type="NCBI Taxonomy" id="1158610"/>
    <lineage>
        <taxon>Bacteria</taxon>
        <taxon>Bacillati</taxon>
        <taxon>Bacillota</taxon>
        <taxon>Bacilli</taxon>
        <taxon>Lactobacillales</taxon>
        <taxon>Enterococcaceae</taxon>
        <taxon>Enterococcus</taxon>
    </lineage>
</organism>
<dbReference type="RefSeq" id="WP_010767765.1">
    <property type="nucleotide sequence ID" value="NZ_ASWE01000002.1"/>
</dbReference>
<keyword evidence="9" id="KW-1185">Reference proteome</keyword>
<feature type="site" description="Important for catalytic activity, responsible for pKa modulation of the active site Glu and correct orientation of both the proton donor and substrate" evidence="5">
    <location>
        <position position="121"/>
    </location>
</feature>
<evidence type="ECO:0000256" key="6">
    <source>
        <dbReference type="RuleBase" id="RU361187"/>
    </source>
</evidence>
<dbReference type="Pfam" id="PF04616">
    <property type="entry name" value="Glyco_hydro_43"/>
    <property type="match status" value="1"/>
</dbReference>
<dbReference type="STRING" id="154621.RV11_GL000567"/>
<keyword evidence="3 6" id="KW-0326">Glycosidase</keyword>
<dbReference type="PATRIC" id="fig|1158610.3.peg.1073"/>
<feature type="active site" description="Proton donor" evidence="4">
    <location>
        <position position="169"/>
    </location>
</feature>
<dbReference type="GO" id="GO:0005975">
    <property type="term" value="P:carbohydrate metabolic process"/>
    <property type="evidence" value="ECO:0007669"/>
    <property type="project" value="InterPro"/>
</dbReference>
<dbReference type="Pfam" id="PF17851">
    <property type="entry name" value="GH43_C2"/>
    <property type="match status" value="1"/>
</dbReference>
<evidence type="ECO:0000256" key="3">
    <source>
        <dbReference type="ARBA" id="ARBA00023295"/>
    </source>
</evidence>
<comment type="caution">
    <text evidence="8">The sequence shown here is derived from an EMBL/GenBank/DDBJ whole genome shotgun (WGS) entry which is preliminary data.</text>
</comment>
<sequence>MKIKNPILSGFNPDPSICRVGEDYYLVTSSFEYFPGLPLYHSKDLVNWEQIGHCITRNNQIELSNQAPNAFGLYAPTIRHHNGRFYVVCTNVPNQGNFLIWTDDILGEWSEPIFLDLPGIDPSLLFDTNGKVYYTGTDKEIYLCEIDLETGNTTARKNIWEGIGAADPEGPHLYQKDNYYYLAISEGGTGYGHMLTMARSQRIEGPYTAYEKNPVLTNRSLPSCIQAIGHADLIQDHVGNWWAVCLGIRPFHEFPKRHLLGRETFLVPVDWSGDWPVFGNNGSVDLEMSGPDLTSHPFCSQTPKEWFGQEVLRPAWTMLYQKEEEHIYQTKSGLQLLGQANTLDDNEKITWLGRRQQAWDCQFTAKFKLPILKESSEFGLTVFLNRTHHYEIAVRQQLTGLQAIIRQRVGELSGITQILPIDELDSICLRIQATPTEYRFSIGSEDHLQPVGSASTRYVTTEVGGVFTGVFLGIYASGNGTIFGEPLTCEWCEYIEK</sequence>
<dbReference type="InterPro" id="IPR041542">
    <property type="entry name" value="GH43_C2"/>
</dbReference>
<evidence type="ECO:0000259" key="7">
    <source>
        <dbReference type="Pfam" id="PF17851"/>
    </source>
</evidence>
<feature type="domain" description="Beta-xylosidase C-terminal Concanavalin A-like" evidence="7">
    <location>
        <begin position="307"/>
        <end position="494"/>
    </location>
</feature>
<dbReference type="AlphaFoldDB" id="R3TYN8"/>
<dbReference type="HOGENOM" id="CLU_016508_2_0_9"/>
<evidence type="ECO:0000256" key="1">
    <source>
        <dbReference type="ARBA" id="ARBA00009865"/>
    </source>
</evidence>
<proteinExistence type="inferred from homology"/>
<dbReference type="Gene3D" id="2.115.10.20">
    <property type="entry name" value="Glycosyl hydrolase domain, family 43"/>
    <property type="match status" value="1"/>
</dbReference>
<name>R3TYN8_9ENTE</name>
<dbReference type="OrthoDB" id="9801455at2"/>
<gene>
    <name evidence="8" type="ORF">UC3_01094</name>
</gene>
<evidence type="ECO:0000313" key="9">
    <source>
        <dbReference type="Proteomes" id="UP000013785"/>
    </source>
</evidence>
<keyword evidence="2 6" id="KW-0378">Hydrolase</keyword>
<dbReference type="eggNOG" id="COG3507">
    <property type="taxonomic scope" value="Bacteria"/>
</dbReference>
<dbReference type="Gene3D" id="2.60.120.200">
    <property type="match status" value="1"/>
</dbReference>
<evidence type="ECO:0000313" key="8">
    <source>
        <dbReference type="EMBL" id="EOL46288.1"/>
    </source>
</evidence>
<evidence type="ECO:0000256" key="4">
    <source>
        <dbReference type="PIRSR" id="PIRSR606710-1"/>
    </source>
</evidence>
<accession>R3TYN8</accession>
<dbReference type="InterPro" id="IPR013320">
    <property type="entry name" value="ConA-like_dom_sf"/>
</dbReference>
<dbReference type="SUPFAM" id="SSF49899">
    <property type="entry name" value="Concanavalin A-like lectins/glucanases"/>
    <property type="match status" value="1"/>
</dbReference>
<dbReference type="InterPro" id="IPR023296">
    <property type="entry name" value="Glyco_hydro_beta-prop_sf"/>
</dbReference>
<comment type="similarity">
    <text evidence="1 6">Belongs to the glycosyl hydrolase 43 family.</text>
</comment>
<evidence type="ECO:0000256" key="5">
    <source>
        <dbReference type="PIRSR" id="PIRSR606710-2"/>
    </source>
</evidence>
<dbReference type="CDD" id="cd18617">
    <property type="entry name" value="GH43_XynB-like"/>
    <property type="match status" value="1"/>
</dbReference>
<dbReference type="PANTHER" id="PTHR42812">
    <property type="entry name" value="BETA-XYLOSIDASE"/>
    <property type="match status" value="1"/>
</dbReference>
<feature type="active site" description="Proton acceptor" evidence="4">
    <location>
        <position position="14"/>
    </location>
</feature>
<dbReference type="InterPro" id="IPR006710">
    <property type="entry name" value="Glyco_hydro_43"/>
</dbReference>